<evidence type="ECO:0000313" key="3">
    <source>
        <dbReference type="Proteomes" id="UP000737171"/>
    </source>
</evidence>
<evidence type="ECO:0008006" key="4">
    <source>
        <dbReference type="Google" id="ProtNLM"/>
    </source>
</evidence>
<evidence type="ECO:0000313" key="2">
    <source>
        <dbReference type="EMBL" id="NRF67251.1"/>
    </source>
</evidence>
<dbReference type="EMBL" id="JABRWJ010000003">
    <property type="protein sequence ID" value="NRF67251.1"/>
    <property type="molecule type" value="Genomic_DNA"/>
</dbReference>
<evidence type="ECO:0000256" key="1">
    <source>
        <dbReference type="SAM" id="MobiDB-lite"/>
    </source>
</evidence>
<comment type="caution">
    <text evidence="2">The sequence shown here is derived from an EMBL/GenBank/DDBJ whole genome shotgun (WGS) entry which is preliminary data.</text>
</comment>
<name>A0ABX2EF83_9BURK</name>
<feature type="region of interest" description="Disordered" evidence="1">
    <location>
        <begin position="88"/>
        <end position="127"/>
    </location>
</feature>
<organism evidence="2 3">
    <name type="scientific">Pseudaquabacterium terrae</name>
    <dbReference type="NCBI Taxonomy" id="2732868"/>
    <lineage>
        <taxon>Bacteria</taxon>
        <taxon>Pseudomonadati</taxon>
        <taxon>Pseudomonadota</taxon>
        <taxon>Betaproteobacteria</taxon>
        <taxon>Burkholderiales</taxon>
        <taxon>Sphaerotilaceae</taxon>
        <taxon>Pseudaquabacterium</taxon>
    </lineage>
</organism>
<reference evidence="2 3" key="1">
    <citation type="submission" date="2020-05" db="EMBL/GenBank/DDBJ databases">
        <title>Aquincola sp. isolate from soil.</title>
        <authorList>
            <person name="Han J."/>
            <person name="Kim D.-U."/>
        </authorList>
    </citation>
    <scope>NUCLEOTIDE SEQUENCE [LARGE SCALE GENOMIC DNA]</scope>
    <source>
        <strain evidence="2 3">S2</strain>
    </source>
</reference>
<protein>
    <recommendedName>
        <fullName evidence="4">CheW-like domain-containing protein</fullName>
    </recommendedName>
</protein>
<feature type="compositionally biased region" description="Basic and acidic residues" evidence="1">
    <location>
        <begin position="94"/>
        <end position="112"/>
    </location>
</feature>
<dbReference type="RefSeq" id="WP_173122380.1">
    <property type="nucleotide sequence ID" value="NZ_JABRWJ010000003.1"/>
</dbReference>
<accession>A0ABX2EF83</accession>
<proteinExistence type="predicted"/>
<dbReference type="Proteomes" id="UP000737171">
    <property type="component" value="Unassembled WGS sequence"/>
</dbReference>
<keyword evidence="3" id="KW-1185">Reference proteome</keyword>
<gene>
    <name evidence="2" type="ORF">HLB44_09675</name>
</gene>
<sequence length="323" mass="34335">MQAVTLAHSPALAASEVAAPEDAALHTATLQAAARPQAVVSAEAPRAPDAAQPAADLANGFALPADQLMPVTLIGLQVHPGDAWPMARQAETPASRRDEERDEPRAAKRDPDPIALPDDPLSDDTAAYDAPAGVEIDNGDAAQWQDPLARAINERLAAPQPPAALRAAAEHWSRARCVVLVCPQADDTPGSAWAFVLWPRPMPRPRGPMAGRVAFSGQRFPAHLQWAADAPARAWCQVRAIKEHHPRGGRRLVALDSAGAPLGAVPCELQLGPVRIGPPRWRQAGVRIDAVRRFWTALGGQWSVLVLVSPQPLLGPQAPLLET</sequence>